<dbReference type="EC" id="2.3.-.-" evidence="2"/>
<dbReference type="Proteomes" id="UP001597557">
    <property type="component" value="Unassembled WGS sequence"/>
</dbReference>
<dbReference type="InterPro" id="IPR000182">
    <property type="entry name" value="GNAT_dom"/>
</dbReference>
<dbReference type="GO" id="GO:0016746">
    <property type="term" value="F:acyltransferase activity"/>
    <property type="evidence" value="ECO:0007669"/>
    <property type="project" value="UniProtKB-KW"/>
</dbReference>
<dbReference type="InterPro" id="IPR016181">
    <property type="entry name" value="Acyl_CoA_acyltransferase"/>
</dbReference>
<protein>
    <submittedName>
        <fullName evidence="2">GNAT family N-acetyltransferase</fullName>
        <ecNumber evidence="2">2.3.-.-</ecNumber>
    </submittedName>
</protein>
<accession>A0ABW5Y776</accession>
<organism evidence="2 3">
    <name type="scientific">Mucilaginibacter ximonensis</name>
    <dbReference type="NCBI Taxonomy" id="538021"/>
    <lineage>
        <taxon>Bacteria</taxon>
        <taxon>Pseudomonadati</taxon>
        <taxon>Bacteroidota</taxon>
        <taxon>Sphingobacteriia</taxon>
        <taxon>Sphingobacteriales</taxon>
        <taxon>Sphingobacteriaceae</taxon>
        <taxon>Mucilaginibacter</taxon>
    </lineage>
</organism>
<name>A0ABW5Y776_9SPHI</name>
<gene>
    <name evidence="2" type="ORF">ACFS5N_01700</name>
</gene>
<keyword evidence="2" id="KW-0808">Transferase</keyword>
<dbReference type="SUPFAM" id="SSF55729">
    <property type="entry name" value="Acyl-CoA N-acyltransferases (Nat)"/>
    <property type="match status" value="1"/>
</dbReference>
<keyword evidence="3" id="KW-1185">Reference proteome</keyword>
<evidence type="ECO:0000313" key="3">
    <source>
        <dbReference type="Proteomes" id="UP001597557"/>
    </source>
</evidence>
<evidence type="ECO:0000259" key="1">
    <source>
        <dbReference type="PROSITE" id="PS51186"/>
    </source>
</evidence>
<keyword evidence="2" id="KW-0012">Acyltransferase</keyword>
<feature type="domain" description="N-acetyltransferase" evidence="1">
    <location>
        <begin position="5"/>
        <end position="149"/>
    </location>
</feature>
<dbReference type="EMBL" id="JBHUPD010000001">
    <property type="protein sequence ID" value="MFD2871161.1"/>
    <property type="molecule type" value="Genomic_DNA"/>
</dbReference>
<sequence>MKDAVIIEAITSFTTLKQCVDIMITAYNNPPWNNQWTPGKAEALLKCYYHTPEFMGWVAIKDNKIVGCAAGNAEPYFDGDIFYLRELFVDVNHQQTGIGSLLMAAVKNDLKLKGITNALLFTYRQLTSFYGKFGFNELSDICVMMDENF</sequence>
<evidence type="ECO:0000313" key="2">
    <source>
        <dbReference type="EMBL" id="MFD2871161.1"/>
    </source>
</evidence>
<dbReference type="Pfam" id="PF13508">
    <property type="entry name" value="Acetyltransf_7"/>
    <property type="match status" value="1"/>
</dbReference>
<reference evidence="3" key="1">
    <citation type="journal article" date="2019" name="Int. J. Syst. Evol. Microbiol.">
        <title>The Global Catalogue of Microorganisms (GCM) 10K type strain sequencing project: providing services to taxonomists for standard genome sequencing and annotation.</title>
        <authorList>
            <consortium name="The Broad Institute Genomics Platform"/>
            <consortium name="The Broad Institute Genome Sequencing Center for Infectious Disease"/>
            <person name="Wu L."/>
            <person name="Ma J."/>
        </authorList>
    </citation>
    <scope>NUCLEOTIDE SEQUENCE [LARGE SCALE GENOMIC DNA]</scope>
    <source>
        <strain evidence="3">KCTC 22437</strain>
    </source>
</reference>
<comment type="caution">
    <text evidence="2">The sequence shown here is derived from an EMBL/GenBank/DDBJ whole genome shotgun (WGS) entry which is preliminary data.</text>
</comment>
<dbReference type="RefSeq" id="WP_377181567.1">
    <property type="nucleotide sequence ID" value="NZ_JBHUPD010000001.1"/>
</dbReference>
<dbReference type="CDD" id="cd04301">
    <property type="entry name" value="NAT_SF"/>
    <property type="match status" value="1"/>
</dbReference>
<proteinExistence type="predicted"/>
<dbReference type="Gene3D" id="3.40.630.30">
    <property type="match status" value="1"/>
</dbReference>
<dbReference type="PROSITE" id="PS51186">
    <property type="entry name" value="GNAT"/>
    <property type="match status" value="1"/>
</dbReference>